<dbReference type="InterPro" id="IPR018222">
    <property type="entry name" value="Nuclear_transport_factor_2_euk"/>
</dbReference>
<comment type="caution">
    <text evidence="7">The sequence shown here is derived from an EMBL/GenBank/DDBJ whole genome shotgun (WGS) entry which is preliminary data.</text>
</comment>
<keyword evidence="5" id="KW-0653">Protein transport</keyword>
<dbReference type="GO" id="GO:0005737">
    <property type="term" value="C:cytoplasm"/>
    <property type="evidence" value="ECO:0007669"/>
    <property type="project" value="UniProtKB-SubCell"/>
</dbReference>
<dbReference type="GO" id="GO:0005635">
    <property type="term" value="C:nuclear envelope"/>
    <property type="evidence" value="ECO:0007669"/>
    <property type="project" value="UniProtKB-SubCell"/>
</dbReference>
<dbReference type="SUPFAM" id="SSF54427">
    <property type="entry name" value="NTF2-like"/>
    <property type="match status" value="1"/>
</dbReference>
<name>A0A9Q0JC81_9ROSI</name>
<evidence type="ECO:0000256" key="2">
    <source>
        <dbReference type="ARBA" id="ARBA00022490"/>
    </source>
</evidence>
<keyword evidence="2 5" id="KW-0963">Cytoplasm</keyword>
<dbReference type="EMBL" id="JAKUCV010004269">
    <property type="protein sequence ID" value="KAJ4835922.1"/>
    <property type="molecule type" value="Genomic_DNA"/>
</dbReference>
<gene>
    <name evidence="7" type="primary">NTF2B_2</name>
    <name evidence="7" type="ORF">Tsubulata_026523</name>
</gene>
<dbReference type="Proteomes" id="UP001141552">
    <property type="component" value="Unassembled WGS sequence"/>
</dbReference>
<proteinExistence type="predicted"/>
<evidence type="ECO:0000256" key="3">
    <source>
        <dbReference type="ARBA" id="ARBA00058161"/>
    </source>
</evidence>
<evidence type="ECO:0000313" key="7">
    <source>
        <dbReference type="EMBL" id="KAJ4835922.1"/>
    </source>
</evidence>
<keyword evidence="8" id="KW-1185">Reference proteome</keyword>
<dbReference type="FunFam" id="3.10.450.50:FF:000005">
    <property type="entry name" value="Nuclear transport factor 2"/>
    <property type="match status" value="1"/>
</dbReference>
<dbReference type="PROSITE" id="PS50177">
    <property type="entry name" value="NTF2_DOMAIN"/>
    <property type="match status" value="1"/>
</dbReference>
<dbReference type="Pfam" id="PF02136">
    <property type="entry name" value="NTF2"/>
    <property type="match status" value="1"/>
</dbReference>
<evidence type="ECO:0000256" key="4">
    <source>
        <dbReference type="ARBA" id="ARBA00062736"/>
    </source>
</evidence>
<comment type="subunit">
    <text evidence="4">Interacts with RAN1.</text>
</comment>
<keyword evidence="5" id="KW-0539">Nucleus</keyword>
<evidence type="ECO:0000313" key="8">
    <source>
        <dbReference type="Proteomes" id="UP001141552"/>
    </source>
</evidence>
<protein>
    <submittedName>
        <fullName evidence="7">Nuclear transport factor 2B</fullName>
    </submittedName>
</protein>
<dbReference type="InterPro" id="IPR002075">
    <property type="entry name" value="NTF2_dom"/>
</dbReference>
<keyword evidence="5" id="KW-0813">Transport</keyword>
<comment type="subcellular location">
    <subcellularLocation>
        <location evidence="5">Cytoplasm</location>
    </subcellularLocation>
    <subcellularLocation>
        <location evidence="5">Nucleus</location>
    </subcellularLocation>
    <subcellularLocation>
        <location evidence="1">Nucleus envelope</location>
    </subcellularLocation>
</comment>
<dbReference type="GO" id="GO:0051028">
    <property type="term" value="P:mRNA transport"/>
    <property type="evidence" value="ECO:0007669"/>
    <property type="project" value="UniProtKB-UniRule"/>
</dbReference>
<reference evidence="7" key="1">
    <citation type="submission" date="2022-02" db="EMBL/GenBank/DDBJ databases">
        <authorList>
            <person name="Henning P.M."/>
            <person name="McCubbin A.G."/>
            <person name="Shore J.S."/>
        </authorList>
    </citation>
    <scope>NUCLEOTIDE SEQUENCE</scope>
    <source>
        <strain evidence="7">F60SS</strain>
        <tissue evidence="7">Leaves</tissue>
    </source>
</reference>
<comment type="function">
    <text evidence="3">Facilitates protein transport into the nucleus. Interacts with various nucleoporins and with Ran-GDP. Could be part of a multicomponent system of cytosolic factors that assemble at the pore complex during nuclear import.</text>
</comment>
<dbReference type="InterPro" id="IPR045875">
    <property type="entry name" value="NTF2"/>
</dbReference>
<dbReference type="PANTHER" id="PTHR12612">
    <property type="entry name" value="NUCLEAR TRANSPORT FACTOR 2"/>
    <property type="match status" value="1"/>
</dbReference>
<evidence type="ECO:0000259" key="6">
    <source>
        <dbReference type="PROSITE" id="PS50177"/>
    </source>
</evidence>
<feature type="domain" description="NTF2" evidence="6">
    <location>
        <begin position="8"/>
        <end position="122"/>
    </location>
</feature>
<organism evidence="7 8">
    <name type="scientific">Turnera subulata</name>
    <dbReference type="NCBI Taxonomy" id="218843"/>
    <lineage>
        <taxon>Eukaryota</taxon>
        <taxon>Viridiplantae</taxon>
        <taxon>Streptophyta</taxon>
        <taxon>Embryophyta</taxon>
        <taxon>Tracheophyta</taxon>
        <taxon>Spermatophyta</taxon>
        <taxon>Magnoliopsida</taxon>
        <taxon>eudicotyledons</taxon>
        <taxon>Gunneridae</taxon>
        <taxon>Pentapetalae</taxon>
        <taxon>rosids</taxon>
        <taxon>fabids</taxon>
        <taxon>Malpighiales</taxon>
        <taxon>Passifloraceae</taxon>
        <taxon>Turnera</taxon>
    </lineage>
</organism>
<accession>A0A9Q0JC81</accession>
<reference evidence="7" key="2">
    <citation type="journal article" date="2023" name="Plants (Basel)">
        <title>Annotation of the Turnera subulata (Passifloraceae) Draft Genome Reveals the S-Locus Evolved after the Divergence of Turneroideae from Passifloroideae in a Stepwise Manner.</title>
        <authorList>
            <person name="Henning P.M."/>
            <person name="Roalson E.H."/>
            <person name="Mir W."/>
            <person name="McCubbin A.G."/>
            <person name="Shore J.S."/>
        </authorList>
    </citation>
    <scope>NUCLEOTIDE SEQUENCE</scope>
    <source>
        <strain evidence="7">F60SS</strain>
    </source>
</reference>
<dbReference type="CDD" id="cd00780">
    <property type="entry name" value="NTF2"/>
    <property type="match status" value="1"/>
</dbReference>
<evidence type="ECO:0000256" key="1">
    <source>
        <dbReference type="ARBA" id="ARBA00004259"/>
    </source>
</evidence>
<comment type="function">
    <text evidence="5">Has a role in nuclear-cytoplasmic transport of proteins and mRNAs.</text>
</comment>
<dbReference type="Gene3D" id="3.10.450.50">
    <property type="match status" value="1"/>
</dbReference>
<sequence length="125" mass="13935">MAMDPDALAKAFVQHYYTTFDTSREQLAALYQEGSMLTFEGQQVLGSQNIVHKLTTLPFQQCQHSITTVDCQPSGPAGGWLVFVSGNLQLSGEAHALKFSQMFHLIPTQQGSFYVLNDIFRLNYA</sequence>
<dbReference type="AlphaFoldDB" id="A0A9Q0JC81"/>
<dbReference type="InterPro" id="IPR032710">
    <property type="entry name" value="NTF2-like_dom_sf"/>
</dbReference>
<evidence type="ECO:0000256" key="5">
    <source>
        <dbReference type="RuleBase" id="RU369002"/>
    </source>
</evidence>
<dbReference type="GO" id="GO:0006606">
    <property type="term" value="P:protein import into nucleus"/>
    <property type="evidence" value="ECO:0007669"/>
    <property type="project" value="UniProtKB-ARBA"/>
</dbReference>